<reference evidence="8" key="1">
    <citation type="journal article" date="2019" name="Int. J. Syst. Evol. Microbiol.">
        <title>The Global Catalogue of Microorganisms (GCM) 10K type strain sequencing project: providing services to taxonomists for standard genome sequencing and annotation.</title>
        <authorList>
            <consortium name="The Broad Institute Genomics Platform"/>
            <consortium name="The Broad Institute Genome Sequencing Center for Infectious Disease"/>
            <person name="Wu L."/>
            <person name="Ma J."/>
        </authorList>
    </citation>
    <scope>NUCLEOTIDE SEQUENCE [LARGE SCALE GENOMIC DNA]</scope>
    <source>
        <strain evidence="8">CGMCC 1.10106</strain>
    </source>
</reference>
<evidence type="ECO:0000256" key="6">
    <source>
        <dbReference type="SAM" id="Phobius"/>
    </source>
</evidence>
<feature type="transmembrane region" description="Helical" evidence="6">
    <location>
        <begin position="58"/>
        <end position="78"/>
    </location>
</feature>
<comment type="caution">
    <text evidence="7">The sequence shown here is derived from an EMBL/GenBank/DDBJ whole genome shotgun (WGS) entry which is preliminary data.</text>
</comment>
<feature type="transmembrane region" description="Helical" evidence="6">
    <location>
        <begin position="393"/>
        <end position="414"/>
    </location>
</feature>
<protein>
    <submittedName>
        <fullName evidence="7">Amino acid transporter</fullName>
    </submittedName>
</protein>
<dbReference type="PANTHER" id="PTHR43243">
    <property type="entry name" value="INNER MEMBRANE TRANSPORTER YGJI-RELATED"/>
    <property type="match status" value="1"/>
</dbReference>
<gene>
    <name evidence="7" type="primary">yhdG</name>
    <name evidence="7" type="ORF">GCM10011395_19680</name>
</gene>
<feature type="transmembrane region" description="Helical" evidence="6">
    <location>
        <begin position="317"/>
        <end position="343"/>
    </location>
</feature>
<feature type="transmembrane region" description="Helical" evidence="6">
    <location>
        <begin position="196"/>
        <end position="214"/>
    </location>
</feature>
<sequence>MADLFRKKIIALGDDRPVEHRLARTLSWPHLVALGVGAIVGTGILTLIGVGADRAGPAVLVSFAVAGAICACAALCYAEMATLIPASGSAYTYSYAVLGEVIAWVVGWSLILEYSLVVSAVAVGWSSYAVGFLNYVGIVLPEGLTHGPTVAGNLFDGTLRLTASGINVPAIFIIATVAGLLTLGTRESARINTALVLIKVATLILFVAVALPHFDAANFRPFAPHGFGTVEAAGGVKYGVMGAAAIIFFAFYGFDAISTAAEEAKNPERDLAIGIVGSMVVCTIIYMVVAAAAIGAARPDVFGKSAEPLALILRQIGQGPIAAIVGIAAAIALPTVILGFLYGQSRIFLVMARDGFLPPKLAQISARGTPARITLVTAIFVSVIAALTPLDVIASLANAGTLCAFVAVAACVLVSRRRDPAARRPFRTPLVWIIAPAAILGCLYLFTSLQTVTQVSFLVWNGIGLAVYFAYGRARALVAG</sequence>
<keyword evidence="4 6" id="KW-1133">Transmembrane helix</keyword>
<feature type="transmembrane region" description="Helical" evidence="6">
    <location>
        <begin position="166"/>
        <end position="184"/>
    </location>
</feature>
<feature type="transmembrane region" description="Helical" evidence="6">
    <location>
        <begin position="369"/>
        <end position="387"/>
    </location>
</feature>
<keyword evidence="3 6" id="KW-0812">Transmembrane</keyword>
<proteinExistence type="predicted"/>
<evidence type="ECO:0000256" key="1">
    <source>
        <dbReference type="ARBA" id="ARBA00004141"/>
    </source>
</evidence>
<organism evidence="7 8">
    <name type="scientific">Sphingomonas psychrolutea</name>
    <dbReference type="NCBI Taxonomy" id="1259676"/>
    <lineage>
        <taxon>Bacteria</taxon>
        <taxon>Pseudomonadati</taxon>
        <taxon>Pseudomonadota</taxon>
        <taxon>Alphaproteobacteria</taxon>
        <taxon>Sphingomonadales</taxon>
        <taxon>Sphingomonadaceae</taxon>
        <taxon>Sphingomonas</taxon>
    </lineage>
</organism>
<feature type="transmembrane region" description="Helical" evidence="6">
    <location>
        <begin position="452"/>
        <end position="471"/>
    </location>
</feature>
<evidence type="ECO:0000256" key="3">
    <source>
        <dbReference type="ARBA" id="ARBA00022692"/>
    </source>
</evidence>
<dbReference type="RefSeq" id="WP_188446961.1">
    <property type="nucleotide sequence ID" value="NZ_BMDW01000010.1"/>
</dbReference>
<feature type="transmembrane region" description="Helical" evidence="6">
    <location>
        <begin position="31"/>
        <end position="52"/>
    </location>
</feature>
<dbReference type="Proteomes" id="UP000618591">
    <property type="component" value="Unassembled WGS sequence"/>
</dbReference>
<dbReference type="InterPro" id="IPR002293">
    <property type="entry name" value="AA/rel_permease1"/>
</dbReference>
<dbReference type="Gene3D" id="1.20.1740.10">
    <property type="entry name" value="Amino acid/polyamine transporter I"/>
    <property type="match status" value="1"/>
</dbReference>
<feature type="transmembrane region" description="Helical" evidence="6">
    <location>
        <begin position="275"/>
        <end position="297"/>
    </location>
</feature>
<evidence type="ECO:0000313" key="7">
    <source>
        <dbReference type="EMBL" id="GGA49404.1"/>
    </source>
</evidence>
<keyword evidence="8" id="KW-1185">Reference proteome</keyword>
<feature type="transmembrane region" description="Helical" evidence="6">
    <location>
        <begin position="426"/>
        <end position="446"/>
    </location>
</feature>
<comment type="subcellular location">
    <subcellularLocation>
        <location evidence="1">Membrane</location>
        <topology evidence="1">Multi-pass membrane protein</topology>
    </subcellularLocation>
</comment>
<evidence type="ECO:0000256" key="4">
    <source>
        <dbReference type="ARBA" id="ARBA00022989"/>
    </source>
</evidence>
<keyword evidence="5 6" id="KW-0472">Membrane</keyword>
<evidence type="ECO:0000256" key="5">
    <source>
        <dbReference type="ARBA" id="ARBA00023136"/>
    </source>
</evidence>
<evidence type="ECO:0000313" key="8">
    <source>
        <dbReference type="Proteomes" id="UP000618591"/>
    </source>
</evidence>
<dbReference type="Pfam" id="PF13520">
    <property type="entry name" value="AA_permease_2"/>
    <property type="match status" value="1"/>
</dbReference>
<evidence type="ECO:0000256" key="2">
    <source>
        <dbReference type="ARBA" id="ARBA00022448"/>
    </source>
</evidence>
<dbReference type="EMBL" id="BMDW01000010">
    <property type="protein sequence ID" value="GGA49404.1"/>
    <property type="molecule type" value="Genomic_DNA"/>
</dbReference>
<keyword evidence="2" id="KW-0813">Transport</keyword>
<feature type="transmembrane region" description="Helical" evidence="6">
    <location>
        <begin position="90"/>
        <end position="111"/>
    </location>
</feature>
<name>A0ABQ1GTV1_9SPHN</name>
<dbReference type="PIRSF" id="PIRSF006060">
    <property type="entry name" value="AA_transporter"/>
    <property type="match status" value="1"/>
</dbReference>
<accession>A0ABQ1GTV1</accession>
<feature type="transmembrane region" description="Helical" evidence="6">
    <location>
        <begin position="234"/>
        <end position="254"/>
    </location>
</feature>
<dbReference type="PANTHER" id="PTHR43243:SF4">
    <property type="entry name" value="CATIONIC AMINO ACID TRANSPORTER 4"/>
    <property type="match status" value="1"/>
</dbReference>